<dbReference type="PANTHER" id="PTHR11538:SF41">
    <property type="entry name" value="PHENYLALANINE--TRNA LIGASE, MITOCHONDRIAL"/>
    <property type="match status" value="1"/>
</dbReference>
<dbReference type="NCBIfam" id="TIGR00468">
    <property type="entry name" value="pheS"/>
    <property type="match status" value="1"/>
</dbReference>
<dbReference type="Pfam" id="PF01409">
    <property type="entry name" value="tRNA-synt_2d"/>
    <property type="match status" value="1"/>
</dbReference>
<dbReference type="InterPro" id="IPR004529">
    <property type="entry name" value="Phe-tRNA-synth_IIc_asu"/>
</dbReference>
<dbReference type="AlphaFoldDB" id="A0A4Y8PFC8"/>
<evidence type="ECO:0000256" key="4">
    <source>
        <dbReference type="ARBA" id="ARBA00022490"/>
    </source>
</evidence>
<gene>
    <name evidence="13" type="primary">pheS</name>
    <name evidence="15" type="ORF">A7Q10_05920</name>
</gene>
<evidence type="ECO:0000313" key="16">
    <source>
        <dbReference type="Proteomes" id="UP000297713"/>
    </source>
</evidence>
<dbReference type="GO" id="GO:0006432">
    <property type="term" value="P:phenylalanyl-tRNA aminoacylation"/>
    <property type="evidence" value="ECO:0007669"/>
    <property type="project" value="UniProtKB-UniRule"/>
</dbReference>
<keyword evidence="7 13" id="KW-0547">Nucleotide-binding</keyword>
<accession>A0A4Y8PFC8</accession>
<keyword evidence="9 13" id="KW-0460">Magnesium</keyword>
<organism evidence="15 16">
    <name type="scientific">Methylacidiphilum caldifontis</name>
    <dbReference type="NCBI Taxonomy" id="2795386"/>
    <lineage>
        <taxon>Bacteria</taxon>
        <taxon>Pseudomonadati</taxon>
        <taxon>Verrucomicrobiota</taxon>
        <taxon>Methylacidiphilae</taxon>
        <taxon>Methylacidiphilales</taxon>
        <taxon>Methylacidiphilaceae</taxon>
        <taxon>Methylacidiphilum (ex Ratnadevi et al. 2023)</taxon>
    </lineage>
</organism>
<dbReference type="EMBL" id="LXQC01000113">
    <property type="protein sequence ID" value="TFE70732.1"/>
    <property type="molecule type" value="Genomic_DNA"/>
</dbReference>
<protein>
    <recommendedName>
        <fullName evidence="13">Phenylalanine--tRNA ligase alpha subunit</fullName>
        <ecNumber evidence="13">6.1.1.20</ecNumber>
    </recommendedName>
    <alternativeName>
        <fullName evidence="13">Phenylalanyl-tRNA synthetase alpha subunit</fullName>
        <shortName evidence="13">PheRS</shortName>
    </alternativeName>
</protein>
<keyword evidence="5 13" id="KW-0436">Ligase</keyword>
<comment type="subunit">
    <text evidence="3 13">Tetramer of two alpha and two beta subunits.</text>
</comment>
<evidence type="ECO:0000313" key="15">
    <source>
        <dbReference type="EMBL" id="TFE70732.1"/>
    </source>
</evidence>
<evidence type="ECO:0000256" key="9">
    <source>
        <dbReference type="ARBA" id="ARBA00022842"/>
    </source>
</evidence>
<comment type="subcellular location">
    <subcellularLocation>
        <location evidence="1 13">Cytoplasm</location>
    </subcellularLocation>
</comment>
<dbReference type="EC" id="6.1.1.20" evidence="13"/>
<comment type="caution">
    <text evidence="15">The sequence shown here is derived from an EMBL/GenBank/DDBJ whole genome shotgun (WGS) entry which is preliminary data.</text>
</comment>
<comment type="cofactor">
    <cofactor evidence="13">
        <name>Mg(2+)</name>
        <dbReference type="ChEBI" id="CHEBI:18420"/>
    </cofactor>
    <text evidence="13">Binds 2 magnesium ions per tetramer.</text>
</comment>
<comment type="similarity">
    <text evidence="2 13">Belongs to the class-II aminoacyl-tRNA synthetase family. Phe-tRNA synthetase alpha subunit type 1 subfamily.</text>
</comment>
<dbReference type="InterPro" id="IPR002319">
    <property type="entry name" value="Phenylalanyl-tRNA_Synthase"/>
</dbReference>
<dbReference type="PROSITE" id="PS50862">
    <property type="entry name" value="AA_TRNA_LIGASE_II"/>
    <property type="match status" value="1"/>
</dbReference>
<evidence type="ECO:0000256" key="11">
    <source>
        <dbReference type="ARBA" id="ARBA00023146"/>
    </source>
</evidence>
<keyword evidence="4 13" id="KW-0963">Cytoplasm</keyword>
<dbReference type="GO" id="GO:0005737">
    <property type="term" value="C:cytoplasm"/>
    <property type="evidence" value="ECO:0007669"/>
    <property type="project" value="UniProtKB-SubCell"/>
</dbReference>
<evidence type="ECO:0000256" key="8">
    <source>
        <dbReference type="ARBA" id="ARBA00022840"/>
    </source>
</evidence>
<dbReference type="OrthoDB" id="9800719at2"/>
<dbReference type="SUPFAM" id="SSF46589">
    <property type="entry name" value="tRNA-binding arm"/>
    <property type="match status" value="1"/>
</dbReference>
<keyword evidence="10 13" id="KW-0648">Protein biosynthesis</keyword>
<dbReference type="CDD" id="cd00496">
    <property type="entry name" value="PheRS_alpha_core"/>
    <property type="match status" value="1"/>
</dbReference>
<dbReference type="InterPro" id="IPR045864">
    <property type="entry name" value="aa-tRNA-synth_II/BPL/LPL"/>
</dbReference>
<dbReference type="Gene3D" id="3.30.930.10">
    <property type="entry name" value="Bira Bifunctional Protein, Domain 2"/>
    <property type="match status" value="1"/>
</dbReference>
<name>A0A4Y8PFC8_9BACT</name>
<evidence type="ECO:0000256" key="10">
    <source>
        <dbReference type="ARBA" id="ARBA00022917"/>
    </source>
</evidence>
<dbReference type="RefSeq" id="WP_134439684.1">
    <property type="nucleotide sequence ID" value="NZ_CP065957.1"/>
</dbReference>
<evidence type="ECO:0000256" key="6">
    <source>
        <dbReference type="ARBA" id="ARBA00022723"/>
    </source>
</evidence>
<dbReference type="Proteomes" id="UP000297713">
    <property type="component" value="Unassembled WGS sequence"/>
</dbReference>
<dbReference type="InterPro" id="IPR006195">
    <property type="entry name" value="aa-tRNA-synth_II"/>
</dbReference>
<dbReference type="GO" id="GO:0004826">
    <property type="term" value="F:phenylalanine-tRNA ligase activity"/>
    <property type="evidence" value="ECO:0007669"/>
    <property type="project" value="UniProtKB-UniRule"/>
</dbReference>
<dbReference type="GO" id="GO:0000287">
    <property type="term" value="F:magnesium ion binding"/>
    <property type="evidence" value="ECO:0007669"/>
    <property type="project" value="UniProtKB-UniRule"/>
</dbReference>
<proteinExistence type="inferred from homology"/>
<dbReference type="HAMAP" id="MF_00281">
    <property type="entry name" value="Phe_tRNA_synth_alpha1"/>
    <property type="match status" value="1"/>
</dbReference>
<dbReference type="SUPFAM" id="SSF55681">
    <property type="entry name" value="Class II aaRS and biotin synthetases"/>
    <property type="match status" value="1"/>
</dbReference>
<evidence type="ECO:0000256" key="2">
    <source>
        <dbReference type="ARBA" id="ARBA00010207"/>
    </source>
</evidence>
<evidence type="ECO:0000256" key="1">
    <source>
        <dbReference type="ARBA" id="ARBA00004496"/>
    </source>
</evidence>
<feature type="binding site" evidence="13">
    <location>
        <position position="268"/>
    </location>
    <ligand>
        <name>Mg(2+)</name>
        <dbReference type="ChEBI" id="CHEBI:18420"/>
        <note>shared with beta subunit</note>
    </ligand>
</feature>
<feature type="domain" description="Aminoacyl-transfer RNA synthetases class-II family profile" evidence="14">
    <location>
        <begin position="123"/>
        <end position="349"/>
    </location>
</feature>
<evidence type="ECO:0000259" key="14">
    <source>
        <dbReference type="PROSITE" id="PS50862"/>
    </source>
</evidence>
<keyword evidence="16" id="KW-1185">Reference proteome</keyword>
<dbReference type="GO" id="GO:0000049">
    <property type="term" value="F:tRNA binding"/>
    <property type="evidence" value="ECO:0007669"/>
    <property type="project" value="InterPro"/>
</dbReference>
<dbReference type="InterPro" id="IPR010978">
    <property type="entry name" value="tRNA-bd_arm"/>
</dbReference>
<evidence type="ECO:0000256" key="7">
    <source>
        <dbReference type="ARBA" id="ARBA00022741"/>
    </source>
</evidence>
<reference evidence="15 16" key="1">
    <citation type="submission" date="2016-05" db="EMBL/GenBank/DDBJ databases">
        <title>Diversity and Homogeneity among Thermoacidophilic Verrucomicrobia Methanotrophs Linked with Geographical Origin.</title>
        <authorList>
            <person name="Erikstad H.-A."/>
            <person name="Smestad N.B."/>
            <person name="Ceballos R.M."/>
            <person name="Birkeland N.-K."/>
        </authorList>
    </citation>
    <scope>NUCLEOTIDE SEQUENCE [LARGE SCALE GENOMIC DNA]</scope>
    <source>
        <strain evidence="15 16">Phi</strain>
    </source>
</reference>
<dbReference type="InterPro" id="IPR004188">
    <property type="entry name" value="Phe-tRNA_ligase_II_N"/>
</dbReference>
<comment type="catalytic activity">
    <reaction evidence="12 13">
        <text>tRNA(Phe) + L-phenylalanine + ATP = L-phenylalanyl-tRNA(Phe) + AMP + diphosphate + H(+)</text>
        <dbReference type="Rhea" id="RHEA:19413"/>
        <dbReference type="Rhea" id="RHEA-COMP:9668"/>
        <dbReference type="Rhea" id="RHEA-COMP:9699"/>
        <dbReference type="ChEBI" id="CHEBI:15378"/>
        <dbReference type="ChEBI" id="CHEBI:30616"/>
        <dbReference type="ChEBI" id="CHEBI:33019"/>
        <dbReference type="ChEBI" id="CHEBI:58095"/>
        <dbReference type="ChEBI" id="CHEBI:78442"/>
        <dbReference type="ChEBI" id="CHEBI:78531"/>
        <dbReference type="ChEBI" id="CHEBI:456215"/>
        <dbReference type="EC" id="6.1.1.20"/>
    </reaction>
</comment>
<keyword evidence="11 13" id="KW-0030">Aminoacyl-tRNA synthetase</keyword>
<evidence type="ECO:0000256" key="13">
    <source>
        <dbReference type="HAMAP-Rule" id="MF_00281"/>
    </source>
</evidence>
<dbReference type="GO" id="GO:0005524">
    <property type="term" value="F:ATP binding"/>
    <property type="evidence" value="ECO:0007669"/>
    <property type="project" value="UniProtKB-UniRule"/>
</dbReference>
<evidence type="ECO:0000256" key="3">
    <source>
        <dbReference type="ARBA" id="ARBA00011209"/>
    </source>
</evidence>
<keyword evidence="8 13" id="KW-0067">ATP-binding</keyword>
<dbReference type="Pfam" id="PF02912">
    <property type="entry name" value="Phe_tRNA-synt_N"/>
    <property type="match status" value="1"/>
</dbReference>
<dbReference type="PANTHER" id="PTHR11538">
    <property type="entry name" value="PHENYLALANYL-TRNA SYNTHETASE"/>
    <property type="match status" value="1"/>
</dbReference>
<dbReference type="InterPro" id="IPR022911">
    <property type="entry name" value="Phe_tRNA_ligase_alpha1_bac"/>
</dbReference>
<evidence type="ECO:0000256" key="12">
    <source>
        <dbReference type="ARBA" id="ARBA00049255"/>
    </source>
</evidence>
<evidence type="ECO:0000256" key="5">
    <source>
        <dbReference type="ARBA" id="ARBA00022598"/>
    </source>
</evidence>
<keyword evidence="6 13" id="KW-0479">Metal-binding</keyword>
<sequence length="351" mass="40454">MHEELDIIEKTFSEEIKTLSTKEGIESIRIKYFGRKGLVPSLFEKIGQLPKERRPEWGQKLNELKSKLWNSLQEKEKEILSKSSTPFSPSHSLFSFFDPTLPGRPMQSGTLHPISIALKKIFEIFKRIGFTLEEGPEIESEYNNFDALNIPLGHPARNEQDTFYIKQKVVLKDNSTGKLLLRPQTSPVQIRIMKKKQLPIRMIAPGRCYRRDEIDATHSIVFYQLEGLVVDKGISLADLKGTLEYFFRELLGSHLQFRFRPHYFPFTEPSFEVDGAVRPPEGKDPKWLELCGCGMVHPKVFLNVGIDPEVYSGFAFGFGIERYLMVAHKVPDLRLFSENDIRFLKNLSPSF</sequence>